<protein>
    <submittedName>
        <fullName evidence="4">RNA polymerase sigma-70 factor</fullName>
    </submittedName>
</protein>
<evidence type="ECO:0000313" key="4">
    <source>
        <dbReference type="EMBL" id="UJF32907.1"/>
    </source>
</evidence>
<dbReference type="RefSeq" id="WP_235119250.1">
    <property type="nucleotide sequence ID" value="NZ_CP090978.1"/>
</dbReference>
<keyword evidence="5" id="KW-1185">Reference proteome</keyword>
<dbReference type="SUPFAM" id="SSF88659">
    <property type="entry name" value="Sigma3 and sigma4 domains of RNA polymerase sigma factors"/>
    <property type="match status" value="1"/>
</dbReference>
<dbReference type="InterPro" id="IPR013325">
    <property type="entry name" value="RNA_pol_sigma_r2"/>
</dbReference>
<dbReference type="Pfam" id="PF08281">
    <property type="entry name" value="Sigma70_r4_2"/>
    <property type="match status" value="1"/>
</dbReference>
<dbReference type="SUPFAM" id="SSF88946">
    <property type="entry name" value="Sigma2 domain of RNA polymerase sigma factors"/>
    <property type="match status" value="1"/>
</dbReference>
<dbReference type="NCBIfam" id="NF007214">
    <property type="entry name" value="PRK09636.1"/>
    <property type="match status" value="1"/>
</dbReference>
<dbReference type="InterPro" id="IPR013249">
    <property type="entry name" value="RNA_pol_sigma70_r4_t2"/>
</dbReference>
<dbReference type="Proteomes" id="UP001649230">
    <property type="component" value="Chromosome"/>
</dbReference>
<evidence type="ECO:0000259" key="3">
    <source>
        <dbReference type="Pfam" id="PF08281"/>
    </source>
</evidence>
<dbReference type="InterPro" id="IPR036388">
    <property type="entry name" value="WH-like_DNA-bd_sf"/>
</dbReference>
<feature type="domain" description="RNA polymerase sigma factor 70 region 4 type 2" evidence="3">
    <location>
        <begin position="107"/>
        <end position="155"/>
    </location>
</feature>
<dbReference type="InterPro" id="IPR052704">
    <property type="entry name" value="ECF_Sigma-70_Domain"/>
</dbReference>
<organism evidence="4 5">
    <name type="scientific">Paenibacillus hexagrammi</name>
    <dbReference type="NCBI Taxonomy" id="2908839"/>
    <lineage>
        <taxon>Bacteria</taxon>
        <taxon>Bacillati</taxon>
        <taxon>Bacillota</taxon>
        <taxon>Bacilli</taxon>
        <taxon>Bacillales</taxon>
        <taxon>Paenibacillaceae</taxon>
        <taxon>Paenibacillus</taxon>
    </lineage>
</organism>
<dbReference type="NCBIfam" id="TIGR02937">
    <property type="entry name" value="sigma70-ECF"/>
    <property type="match status" value="1"/>
</dbReference>
<dbReference type="PANTHER" id="PTHR30173:SF36">
    <property type="entry name" value="ECF RNA POLYMERASE SIGMA FACTOR SIGJ"/>
    <property type="match status" value="1"/>
</dbReference>
<dbReference type="InterPro" id="IPR014303">
    <property type="entry name" value="RNA_pol_sigma-70_ECF"/>
</dbReference>
<dbReference type="Gene3D" id="3.10.450.50">
    <property type="match status" value="1"/>
</dbReference>
<reference evidence="4 5" key="1">
    <citation type="journal article" date="2024" name="Int. J. Syst. Evol. Microbiol.">
        <title>Paenibacillus hexagrammi sp. nov., a novel bacterium isolated from the gut content of Hexagrammos agrammus.</title>
        <authorList>
            <person name="Jung H.K."/>
            <person name="Kim D.G."/>
            <person name="Zin H."/>
            <person name="Park J."/>
            <person name="Jung H."/>
            <person name="Kim Y.O."/>
            <person name="Kong H.J."/>
            <person name="Kim J.W."/>
            <person name="Kim Y.S."/>
        </authorList>
    </citation>
    <scope>NUCLEOTIDE SEQUENCE [LARGE SCALE GENOMIC DNA]</scope>
    <source>
        <strain evidence="4 5">YPD9-1</strain>
    </source>
</reference>
<evidence type="ECO:0000256" key="1">
    <source>
        <dbReference type="ARBA" id="ARBA00011344"/>
    </source>
</evidence>
<dbReference type="InterPro" id="IPR032710">
    <property type="entry name" value="NTF2-like_dom_sf"/>
</dbReference>
<dbReference type="EMBL" id="CP090978">
    <property type="protein sequence ID" value="UJF32907.1"/>
    <property type="molecule type" value="Genomic_DNA"/>
</dbReference>
<name>A0ABY3SIV3_9BACL</name>
<feature type="domain" description="RNA polymerase sigma-70 region 2" evidence="2">
    <location>
        <begin position="6"/>
        <end position="71"/>
    </location>
</feature>
<accession>A0ABY3SIV3</accession>
<dbReference type="Gene3D" id="1.10.10.10">
    <property type="entry name" value="Winged helix-like DNA-binding domain superfamily/Winged helix DNA-binding domain"/>
    <property type="match status" value="1"/>
</dbReference>
<evidence type="ECO:0000313" key="5">
    <source>
        <dbReference type="Proteomes" id="UP001649230"/>
    </source>
</evidence>
<dbReference type="SUPFAM" id="SSF54427">
    <property type="entry name" value="NTF2-like"/>
    <property type="match status" value="1"/>
</dbReference>
<dbReference type="PANTHER" id="PTHR30173">
    <property type="entry name" value="SIGMA 19 FACTOR"/>
    <property type="match status" value="1"/>
</dbReference>
<sequence length="288" mass="32481">MNIENLYDKYKPLLFAIAYRMTGSAADAEDMVQDTFLGAQELDAGHVSNIKAYLCKMVTNRCIDYLKSARKRRELYVGNWLPEPLILSEDDPLLTVERNETLSYAFLVYLEKLTPVERALFILREAFDYDYTDLADLVGKSEASCRQIISRLKKKQQLDAAPHVWAGDSTNSELAERFMHASSTGNMELLIRSLTEDVVLYSDGGGKVIAAINPIQGRERVVKFLIGIGAKASPDRTYRIVNMNGQHAILVRERGAVITAIQWEADRQGCIRQLFFVRNPDKLPTGGR</sequence>
<proteinExistence type="predicted"/>
<dbReference type="NCBIfam" id="TIGR02957">
    <property type="entry name" value="SigX4"/>
    <property type="match status" value="1"/>
</dbReference>
<evidence type="ECO:0000259" key="2">
    <source>
        <dbReference type="Pfam" id="PF04542"/>
    </source>
</evidence>
<gene>
    <name evidence="4" type="ORF">L0M14_25575</name>
</gene>
<dbReference type="InterPro" id="IPR013324">
    <property type="entry name" value="RNA_pol_sigma_r3/r4-like"/>
</dbReference>
<dbReference type="InterPro" id="IPR014284">
    <property type="entry name" value="RNA_pol_sigma-70_dom"/>
</dbReference>
<dbReference type="Pfam" id="PF04542">
    <property type="entry name" value="Sigma70_r2"/>
    <property type="match status" value="1"/>
</dbReference>
<comment type="subunit">
    <text evidence="1">Interacts transiently with the RNA polymerase catalytic core formed by RpoA, RpoB, RpoC and RpoZ (2 alpha, 1 beta, 1 beta' and 1 omega subunit) to form the RNA polymerase holoenzyme that can initiate transcription.</text>
</comment>
<dbReference type="InterPro" id="IPR007627">
    <property type="entry name" value="RNA_pol_sigma70_r2"/>
</dbReference>
<dbReference type="Gene3D" id="1.10.1740.10">
    <property type="match status" value="1"/>
</dbReference>